<accession>A0ACD5YTB6</accession>
<reference evidence="1" key="1">
    <citation type="submission" date="2021-05" db="EMBL/GenBank/DDBJ databases">
        <authorList>
            <person name="Scholz U."/>
            <person name="Mascher M."/>
            <person name="Fiebig A."/>
        </authorList>
    </citation>
    <scope>NUCLEOTIDE SEQUENCE [LARGE SCALE GENOMIC DNA]</scope>
</reference>
<protein>
    <submittedName>
        <fullName evidence="1">Uncharacterized protein</fullName>
    </submittedName>
</protein>
<organism evidence="1 2">
    <name type="scientific">Avena sativa</name>
    <name type="common">Oat</name>
    <dbReference type="NCBI Taxonomy" id="4498"/>
    <lineage>
        <taxon>Eukaryota</taxon>
        <taxon>Viridiplantae</taxon>
        <taxon>Streptophyta</taxon>
        <taxon>Embryophyta</taxon>
        <taxon>Tracheophyta</taxon>
        <taxon>Spermatophyta</taxon>
        <taxon>Magnoliopsida</taxon>
        <taxon>Liliopsida</taxon>
        <taxon>Poales</taxon>
        <taxon>Poaceae</taxon>
        <taxon>BOP clade</taxon>
        <taxon>Pooideae</taxon>
        <taxon>Poodae</taxon>
        <taxon>Poeae</taxon>
        <taxon>Poeae Chloroplast Group 1 (Aveneae type)</taxon>
        <taxon>Aveninae</taxon>
        <taxon>Avena</taxon>
    </lineage>
</organism>
<evidence type="ECO:0000313" key="2">
    <source>
        <dbReference type="Proteomes" id="UP001732700"/>
    </source>
</evidence>
<dbReference type="EnsemblPlants" id="AVESA.00010b.r2.6AG1023450.1">
    <property type="protein sequence ID" value="AVESA.00010b.r2.6AG1023450.1.CDS.1"/>
    <property type="gene ID" value="AVESA.00010b.r2.6AG1023450"/>
</dbReference>
<reference evidence="1" key="2">
    <citation type="submission" date="2025-09" db="UniProtKB">
        <authorList>
            <consortium name="EnsemblPlants"/>
        </authorList>
    </citation>
    <scope>IDENTIFICATION</scope>
</reference>
<sequence length="420" mass="45165">MDAPRRLHGRHALLAALTACALLASACSAQPAAMPQQQQQQQGSSDYATDDPEMGVSATMIALLAAVIAVFVLIAASIIYLRHCAGYSYAYAAGPSDRSVPDVSLSTFIARRLQRRTTRGLDAAVVEAFPTMRYAEAKALRVGKTAVALECAVCLSEFEDEERLRLLPRCSHAFHPDCIGEWLARHVTCPVCRCNLDPSKQDTGSDDEPANPPPAAAPEANSTSSEIAVVRRHQEDGAGPVSAAVVIDVLTDEEAEQRRKEAMELQRIGTQRRAMRSRPKAGTKKLVRSHSTGHSVAAVRPDRDLERFTLRLPEHLRREMIAAGEQRAGEGSSRGGRLGRSGSKWPTFLRYTSTLSGRFFSGPRRTDSSDGGEVSSSSSTRIRGKRVAAVDFADGSAVGGAKVGSVAVDVDKATSRQVRT</sequence>
<keyword evidence="2" id="KW-1185">Reference proteome</keyword>
<proteinExistence type="predicted"/>
<name>A0ACD5YTB6_AVESA</name>
<dbReference type="Proteomes" id="UP001732700">
    <property type="component" value="Chromosome 6A"/>
</dbReference>
<evidence type="ECO:0000313" key="1">
    <source>
        <dbReference type="EnsemblPlants" id="AVESA.00010b.r2.6AG1023450.1.CDS.1"/>
    </source>
</evidence>